<organism evidence="1 2">
    <name type="scientific">Butyrivibrio proteoclasticus (strain ATCC 51982 / DSM 14932 / B316)</name>
    <name type="common">Clostridium proteoclasticum</name>
    <dbReference type="NCBI Taxonomy" id="515622"/>
    <lineage>
        <taxon>Bacteria</taxon>
        <taxon>Bacillati</taxon>
        <taxon>Bacillota</taxon>
        <taxon>Clostridia</taxon>
        <taxon>Lachnospirales</taxon>
        <taxon>Lachnospiraceae</taxon>
        <taxon>Butyrivibrio</taxon>
    </lineage>
</organism>
<dbReference type="InterPro" id="IPR036844">
    <property type="entry name" value="Hint_dom_sf"/>
</dbReference>
<proteinExistence type="predicted"/>
<dbReference type="InterPro" id="IPR030934">
    <property type="entry name" value="Intein_C"/>
</dbReference>
<dbReference type="KEGG" id="bpb:bpr_I2285"/>
<evidence type="ECO:0000313" key="1">
    <source>
        <dbReference type="EMBL" id="ADL35018.1"/>
    </source>
</evidence>
<dbReference type="eggNOG" id="COG1372">
    <property type="taxonomic scope" value="Bacteria"/>
</dbReference>
<dbReference type="Proteomes" id="UP000001299">
    <property type="component" value="Chromosome 1"/>
</dbReference>
<evidence type="ECO:0000313" key="2">
    <source>
        <dbReference type="Proteomes" id="UP000001299"/>
    </source>
</evidence>
<reference evidence="1 2" key="1">
    <citation type="journal article" date="2010" name="PLoS ONE">
        <title>The glycobiome of the rumen bacterium Butyrivibrio proteoclasticus B316(T) highlights adaptation to a polysaccharide-rich environment.</title>
        <authorList>
            <person name="Kelly W.J."/>
            <person name="Leahy S.C."/>
            <person name="Altermann E."/>
            <person name="Yeoman C.J."/>
            <person name="Dunne J.C."/>
            <person name="Kong Z."/>
            <person name="Pacheco D.M."/>
            <person name="Li D."/>
            <person name="Noel S.J."/>
            <person name="Moon C.D."/>
            <person name="Cookson A.L."/>
            <person name="Attwood G.T."/>
        </authorList>
    </citation>
    <scope>NUCLEOTIDE SEQUENCE [LARGE SCALE GENOMIC DNA]</scope>
    <source>
        <strain evidence="2">ATCC 51982 / DSM 14932 / B316</strain>
    </source>
</reference>
<dbReference type="EMBL" id="CP001810">
    <property type="protein sequence ID" value="ADL35018.1"/>
    <property type="molecule type" value="Genomic_DNA"/>
</dbReference>
<dbReference type="SUPFAM" id="SSF51294">
    <property type="entry name" value="Hedgehog/intein (Hint) domain"/>
    <property type="match status" value="1"/>
</dbReference>
<dbReference type="AlphaFoldDB" id="E0RY63"/>
<dbReference type="PROSITE" id="PS50817">
    <property type="entry name" value="INTEIN_N_TER"/>
    <property type="match status" value="1"/>
</dbReference>
<gene>
    <name evidence="1" type="ordered locus">bpr_I2285</name>
</gene>
<dbReference type="Gene3D" id="2.170.16.10">
    <property type="entry name" value="Hedgehog/Intein (Hint) domain"/>
    <property type="match status" value="1"/>
</dbReference>
<dbReference type="STRING" id="515622.bpr_I2285"/>
<dbReference type="PROSITE" id="PS50818">
    <property type="entry name" value="INTEIN_C_TER"/>
    <property type="match status" value="1"/>
</dbReference>
<accession>E0RY63</accession>
<sequence length="359" mass="41287">MHLLPVLFLRKERVMKKICDCVDGNMDVLMYDNTIKKVRDLCKDDIVYSVSYDGEDLTFTRGTILEVNRRKSSAVRITLSDGRILISSPCHQWLSQSGWLLTYDDSEASNSFLFLQENTYMQGIYRNIPLNIKESKLYMAGYLIGVEVFGKSLVPLRGGEYADFVSPDIEVTRRVYNYYKYFGVETSLSDFCATNLDTNEIFATKKLKASYKDVLKLSEKYVVNKENEEFRRGFVAGLYDSAGTVNPIKKSLKSLKKDFLEILEKGLKQYDFDYSYRSEFWEGALLGGAPELIRFYNIFKPVNKLPVENIEASNIHQENNRIVSIEEIRSDNLYEIVTTSRNFIANGIVTHDCAVIDQN</sequence>
<dbReference type="HOGENOM" id="CLU_770927_0_0_9"/>
<keyword evidence="2" id="KW-1185">Reference proteome</keyword>
<protein>
    <submittedName>
        <fullName evidence="1">Uncharacterized protein</fullName>
    </submittedName>
</protein>
<dbReference type="GO" id="GO:0016539">
    <property type="term" value="P:intein-mediated protein splicing"/>
    <property type="evidence" value="ECO:0007669"/>
    <property type="project" value="InterPro"/>
</dbReference>
<name>E0RY63_BUTPB</name>
<dbReference type="InterPro" id="IPR006141">
    <property type="entry name" value="Intein_N"/>
</dbReference>